<evidence type="ECO:0000256" key="1">
    <source>
        <dbReference type="ARBA" id="ARBA00004225"/>
    </source>
</evidence>
<dbReference type="AlphaFoldDB" id="A0AAU9IST9"/>
<accession>A0AAU9IST9</accession>
<evidence type="ECO:0000313" key="12">
    <source>
        <dbReference type="Proteomes" id="UP001162131"/>
    </source>
</evidence>
<gene>
    <name evidence="11" type="ORF">BSTOLATCC_MIC15717</name>
</gene>
<feature type="repeat" description="Solcar" evidence="9">
    <location>
        <begin position="228"/>
        <end position="313"/>
    </location>
</feature>
<dbReference type="InterPro" id="IPR049563">
    <property type="entry name" value="TXTP-like"/>
</dbReference>
<dbReference type="FunFam" id="1.50.40.10:FF:000007">
    <property type="entry name" value="Mitochondrial tricarboxylate transport protein-like"/>
    <property type="match status" value="1"/>
</dbReference>
<protein>
    <submittedName>
        <fullName evidence="11">Uncharacterized protein</fullName>
    </submittedName>
</protein>
<evidence type="ECO:0000256" key="2">
    <source>
        <dbReference type="ARBA" id="ARBA00006375"/>
    </source>
</evidence>
<feature type="repeat" description="Solcar" evidence="9">
    <location>
        <begin position="130"/>
        <end position="219"/>
    </location>
</feature>
<dbReference type="PROSITE" id="PS50920">
    <property type="entry name" value="SOLCAR"/>
    <property type="match status" value="3"/>
</dbReference>
<dbReference type="PANTHER" id="PTHR45788">
    <property type="entry name" value="SUCCINATE/FUMARATE MITOCHONDRIAL TRANSPORTER-RELATED"/>
    <property type="match status" value="1"/>
</dbReference>
<comment type="caution">
    <text evidence="11">The sequence shown here is derived from an EMBL/GenBank/DDBJ whole genome shotgun (WGS) entry which is preliminary data.</text>
</comment>
<name>A0AAU9IST9_9CILI</name>
<keyword evidence="8 9" id="KW-0472">Membrane</keyword>
<dbReference type="InterPro" id="IPR018108">
    <property type="entry name" value="MCP_transmembrane"/>
</dbReference>
<dbReference type="InterPro" id="IPR023395">
    <property type="entry name" value="MCP_dom_sf"/>
</dbReference>
<dbReference type="GO" id="GO:0006843">
    <property type="term" value="P:mitochondrial citrate transmembrane transport"/>
    <property type="evidence" value="ECO:0007669"/>
    <property type="project" value="TreeGrafter"/>
</dbReference>
<dbReference type="GO" id="GO:0071913">
    <property type="term" value="F:citrate secondary active transmembrane transporter activity"/>
    <property type="evidence" value="ECO:0007669"/>
    <property type="project" value="TreeGrafter"/>
</dbReference>
<evidence type="ECO:0000313" key="11">
    <source>
        <dbReference type="EMBL" id="CAG9316282.1"/>
    </source>
</evidence>
<evidence type="ECO:0000256" key="8">
    <source>
        <dbReference type="ARBA" id="ARBA00023136"/>
    </source>
</evidence>
<evidence type="ECO:0000256" key="6">
    <source>
        <dbReference type="ARBA" id="ARBA00022989"/>
    </source>
</evidence>
<evidence type="ECO:0000256" key="5">
    <source>
        <dbReference type="ARBA" id="ARBA00022737"/>
    </source>
</evidence>
<evidence type="ECO:0000256" key="10">
    <source>
        <dbReference type="RuleBase" id="RU000488"/>
    </source>
</evidence>
<comment type="similarity">
    <text evidence="2 10">Belongs to the mitochondrial carrier (TC 2.A.29) family.</text>
</comment>
<evidence type="ECO:0000256" key="4">
    <source>
        <dbReference type="ARBA" id="ARBA00022692"/>
    </source>
</evidence>
<keyword evidence="5" id="KW-0677">Repeat</keyword>
<keyword evidence="6" id="KW-1133">Transmembrane helix</keyword>
<reference evidence="11" key="1">
    <citation type="submission" date="2021-09" db="EMBL/GenBank/DDBJ databases">
        <authorList>
            <consortium name="AG Swart"/>
            <person name="Singh M."/>
            <person name="Singh A."/>
            <person name="Seah K."/>
            <person name="Emmerich C."/>
        </authorList>
    </citation>
    <scope>NUCLEOTIDE SEQUENCE</scope>
    <source>
        <strain evidence="11">ATCC30299</strain>
    </source>
</reference>
<evidence type="ECO:0000256" key="3">
    <source>
        <dbReference type="ARBA" id="ARBA00022448"/>
    </source>
</evidence>
<comment type="subcellular location">
    <subcellularLocation>
        <location evidence="1">Mitochondrion membrane</location>
        <topology evidence="1">Multi-pass membrane protein</topology>
    </subcellularLocation>
</comment>
<evidence type="ECO:0000256" key="7">
    <source>
        <dbReference type="ARBA" id="ARBA00023128"/>
    </source>
</evidence>
<dbReference type="GO" id="GO:0031966">
    <property type="term" value="C:mitochondrial membrane"/>
    <property type="evidence" value="ECO:0007669"/>
    <property type="project" value="UniProtKB-SubCell"/>
</dbReference>
<dbReference type="EMBL" id="CAJZBQ010000015">
    <property type="protein sequence ID" value="CAG9316282.1"/>
    <property type="molecule type" value="Genomic_DNA"/>
</dbReference>
<keyword evidence="12" id="KW-1185">Reference proteome</keyword>
<dbReference type="Pfam" id="PF00153">
    <property type="entry name" value="Mito_carr"/>
    <property type="match status" value="3"/>
</dbReference>
<dbReference type="Proteomes" id="UP001162131">
    <property type="component" value="Unassembled WGS sequence"/>
</dbReference>
<proteinExistence type="inferred from homology"/>
<keyword evidence="7" id="KW-0496">Mitochondrion</keyword>
<keyword evidence="3 10" id="KW-0813">Transport</keyword>
<organism evidence="11 12">
    <name type="scientific">Blepharisma stoltei</name>
    <dbReference type="NCBI Taxonomy" id="1481888"/>
    <lineage>
        <taxon>Eukaryota</taxon>
        <taxon>Sar</taxon>
        <taxon>Alveolata</taxon>
        <taxon>Ciliophora</taxon>
        <taxon>Postciliodesmatophora</taxon>
        <taxon>Heterotrichea</taxon>
        <taxon>Heterotrichida</taxon>
        <taxon>Blepharismidae</taxon>
        <taxon>Blepharisma</taxon>
    </lineage>
</organism>
<dbReference type="Gene3D" id="1.50.40.10">
    <property type="entry name" value="Mitochondrial carrier domain"/>
    <property type="match status" value="1"/>
</dbReference>
<keyword evidence="4 9" id="KW-0812">Transmembrane</keyword>
<dbReference type="SUPFAM" id="SSF103506">
    <property type="entry name" value="Mitochondrial carrier"/>
    <property type="match status" value="1"/>
</dbReference>
<feature type="repeat" description="Solcar" evidence="9">
    <location>
        <begin position="41"/>
        <end position="125"/>
    </location>
</feature>
<dbReference type="PANTHER" id="PTHR45788:SF4">
    <property type="entry name" value="TRICARBOXYLATE TRANSPORT PROTEIN, MITOCHONDRIAL"/>
    <property type="match status" value="1"/>
</dbReference>
<sequence length="322" mass="35491">MKIFPLTNKKMVGRLFDFFTRAFVPQPVHCAGPPAKHGEDKVFWKATLSGGITGGIEACITYPTEFIKTMQQLYPEKRSGIIQVGKDTVNAHGFRGLYRGLSCLLFFSIPKTGTRFGSKEVYDKYIFTTPGKLNTFLSGACAGATEAVFVVTPMETLKVKLIHDRMSPTPKYRGLFHGISTIYKAEGFPGVYRGVVPTLIRQSSNQAIRFLVYGECKKFIETTFPNSPLTLQTALSGAIAGAASVLGNNPIDVVKTIMQGLEAKKYNGSLHCFFAIAKRDGIRGFYKGAGARLTRVVLDVAITFTLVEHIRNGLDYFFPTKK</sequence>
<evidence type="ECO:0000256" key="9">
    <source>
        <dbReference type="PROSITE-ProRule" id="PRU00282"/>
    </source>
</evidence>